<gene>
    <name evidence="3" type="ORF">SAMN05216559_3123</name>
</gene>
<dbReference type="RefSeq" id="WP_089817462.1">
    <property type="nucleotide sequence ID" value="NZ_FOZK01000003.1"/>
</dbReference>
<dbReference type="AlphaFoldDB" id="A0A1I6LU19"/>
<keyword evidence="4" id="KW-1185">Reference proteome</keyword>
<evidence type="ECO:0000313" key="3">
    <source>
        <dbReference type="EMBL" id="SFS06925.1"/>
    </source>
</evidence>
<feature type="compositionally biased region" description="Basic and acidic residues" evidence="1">
    <location>
        <begin position="101"/>
        <end position="115"/>
    </location>
</feature>
<evidence type="ECO:0000256" key="1">
    <source>
        <dbReference type="SAM" id="MobiDB-lite"/>
    </source>
</evidence>
<protein>
    <recommendedName>
        <fullName evidence="2">DUF8048 domain-containing protein</fullName>
    </recommendedName>
</protein>
<feature type="region of interest" description="Disordered" evidence="1">
    <location>
        <begin position="101"/>
        <end position="135"/>
    </location>
</feature>
<name>A0A1I6LU19_9EURY</name>
<dbReference type="STRING" id="767519.SAMN05216559_3123"/>
<dbReference type="Proteomes" id="UP000199062">
    <property type="component" value="Unassembled WGS sequence"/>
</dbReference>
<reference evidence="3 4" key="1">
    <citation type="submission" date="2016-10" db="EMBL/GenBank/DDBJ databases">
        <authorList>
            <person name="de Groot N.N."/>
        </authorList>
    </citation>
    <scope>NUCLEOTIDE SEQUENCE [LARGE SCALE GENOMIC DNA]</scope>
    <source>
        <strain evidence="3 4">CGMCC 1.10457</strain>
    </source>
</reference>
<proteinExistence type="predicted"/>
<dbReference type="OrthoDB" id="339814at2157"/>
<dbReference type="Pfam" id="PF26222">
    <property type="entry name" value="DUF8048"/>
    <property type="match status" value="1"/>
</dbReference>
<dbReference type="InterPro" id="IPR058361">
    <property type="entry name" value="DUF8048"/>
</dbReference>
<evidence type="ECO:0000313" key="4">
    <source>
        <dbReference type="Proteomes" id="UP000199062"/>
    </source>
</evidence>
<sequence length="135" mass="14867">MTTPGEDSDLFDADVLGVAARTHDVSESDLSDAVTRHQESVEALPGVENLAYEWRRQCESPLIERTPDAYYLAVPDHVWDEFGDALGLEDAMLDAVRDVHRRTADDRTDAPREPPGRQAYVVLDRSVGDGAADEG</sequence>
<feature type="domain" description="DUF8048" evidence="2">
    <location>
        <begin position="10"/>
        <end position="109"/>
    </location>
</feature>
<dbReference type="EMBL" id="FOZK01000003">
    <property type="protein sequence ID" value="SFS06925.1"/>
    <property type="molecule type" value="Genomic_DNA"/>
</dbReference>
<evidence type="ECO:0000259" key="2">
    <source>
        <dbReference type="Pfam" id="PF26222"/>
    </source>
</evidence>
<organism evidence="3 4">
    <name type="scientific">Halomicrobium zhouii</name>
    <dbReference type="NCBI Taxonomy" id="767519"/>
    <lineage>
        <taxon>Archaea</taxon>
        <taxon>Methanobacteriati</taxon>
        <taxon>Methanobacteriota</taxon>
        <taxon>Stenosarchaea group</taxon>
        <taxon>Halobacteria</taxon>
        <taxon>Halobacteriales</taxon>
        <taxon>Haloarculaceae</taxon>
        <taxon>Halomicrobium</taxon>
    </lineage>
</organism>
<accession>A0A1I6LU19</accession>